<keyword evidence="2" id="KW-1185">Reference proteome</keyword>
<gene>
    <name evidence="1" type="ORF">RN001_006120</name>
</gene>
<organism evidence="1 2">
    <name type="scientific">Aquatica leii</name>
    <dbReference type="NCBI Taxonomy" id="1421715"/>
    <lineage>
        <taxon>Eukaryota</taxon>
        <taxon>Metazoa</taxon>
        <taxon>Ecdysozoa</taxon>
        <taxon>Arthropoda</taxon>
        <taxon>Hexapoda</taxon>
        <taxon>Insecta</taxon>
        <taxon>Pterygota</taxon>
        <taxon>Neoptera</taxon>
        <taxon>Endopterygota</taxon>
        <taxon>Coleoptera</taxon>
        <taxon>Polyphaga</taxon>
        <taxon>Elateriformia</taxon>
        <taxon>Elateroidea</taxon>
        <taxon>Lampyridae</taxon>
        <taxon>Luciolinae</taxon>
        <taxon>Aquatica</taxon>
    </lineage>
</organism>
<dbReference type="Proteomes" id="UP001353858">
    <property type="component" value="Unassembled WGS sequence"/>
</dbReference>
<name>A0AAN7PKS7_9COLE</name>
<dbReference type="AlphaFoldDB" id="A0AAN7PKS7"/>
<evidence type="ECO:0000313" key="2">
    <source>
        <dbReference type="Proteomes" id="UP001353858"/>
    </source>
</evidence>
<reference evidence="2" key="1">
    <citation type="submission" date="2023-01" db="EMBL/GenBank/DDBJ databases">
        <title>Key to firefly adult light organ development and bioluminescence: homeobox transcription factors regulate luciferase expression and transportation to peroxisome.</title>
        <authorList>
            <person name="Fu X."/>
        </authorList>
    </citation>
    <scope>NUCLEOTIDE SEQUENCE [LARGE SCALE GENOMIC DNA]</scope>
</reference>
<proteinExistence type="predicted"/>
<sequence length="85" mass="9866">MLPYCKPHLRLIVVVEKTHNPVINSNELHYDTGESEPENQSLYSIYPSNNESDSFLVESEDDNNHLYCCNLKVYAMKNLIVLFMT</sequence>
<comment type="caution">
    <text evidence="1">The sequence shown here is derived from an EMBL/GenBank/DDBJ whole genome shotgun (WGS) entry which is preliminary data.</text>
</comment>
<accession>A0AAN7PKS7</accession>
<evidence type="ECO:0000313" key="1">
    <source>
        <dbReference type="EMBL" id="KAK4882801.1"/>
    </source>
</evidence>
<protein>
    <submittedName>
        <fullName evidence="1">Uncharacterized protein</fullName>
    </submittedName>
</protein>
<dbReference type="EMBL" id="JARPUR010000002">
    <property type="protein sequence ID" value="KAK4882801.1"/>
    <property type="molecule type" value="Genomic_DNA"/>
</dbReference>